<protein>
    <submittedName>
        <fullName evidence="1">Uncharacterized protein</fullName>
    </submittedName>
</protein>
<sequence>MFSREVRRVTRRRSSTLLAFISVLPTLVVAWSKVASSQEWTANDGVPLDYQVSVVTGSYSADYLLPLPRRHDQAKDQALPLRKGGVIRVLPINKIAECDPGRSWVFTFPTPLEQQIKQLWKH</sequence>
<name>A0A7R9DGS5_TIMPO</name>
<dbReference type="EMBL" id="OD006680">
    <property type="protein sequence ID" value="CAD7413238.1"/>
    <property type="molecule type" value="Genomic_DNA"/>
</dbReference>
<accession>A0A7R9DGS5</accession>
<proteinExistence type="predicted"/>
<gene>
    <name evidence="1" type="ORF">TPSB3V08_LOCUS8898</name>
</gene>
<organism evidence="1">
    <name type="scientific">Timema poppense</name>
    <name type="common">Walking stick</name>
    <dbReference type="NCBI Taxonomy" id="170557"/>
    <lineage>
        <taxon>Eukaryota</taxon>
        <taxon>Metazoa</taxon>
        <taxon>Ecdysozoa</taxon>
        <taxon>Arthropoda</taxon>
        <taxon>Hexapoda</taxon>
        <taxon>Insecta</taxon>
        <taxon>Pterygota</taxon>
        <taxon>Neoptera</taxon>
        <taxon>Polyneoptera</taxon>
        <taxon>Phasmatodea</taxon>
        <taxon>Timematodea</taxon>
        <taxon>Timematoidea</taxon>
        <taxon>Timematidae</taxon>
        <taxon>Timema</taxon>
    </lineage>
</organism>
<reference evidence="1" key="1">
    <citation type="submission" date="2020-11" db="EMBL/GenBank/DDBJ databases">
        <authorList>
            <person name="Tran Van P."/>
        </authorList>
    </citation>
    <scope>NUCLEOTIDE SEQUENCE</scope>
</reference>
<evidence type="ECO:0000313" key="1">
    <source>
        <dbReference type="EMBL" id="CAD7413238.1"/>
    </source>
</evidence>
<dbReference type="AlphaFoldDB" id="A0A7R9DGS5"/>